<dbReference type="EMBL" id="KV428008">
    <property type="protein sequence ID" value="KZT43349.1"/>
    <property type="molecule type" value="Genomic_DNA"/>
</dbReference>
<dbReference type="AlphaFoldDB" id="A0A166I3B5"/>
<sequence length="452" mass="51256">MSILKRLRLHPRQYFLFAFIFSALLLLISYSNSERITLSYRRVAHNSPELNKQIEQLTALPRTFNLSSGAAPDTTGGNATLIDADTLFQIADALILKPSRPTCELTSAHRSRYSSLSSSQTNDTLFLAINLHNAAPILPAFLYSLSEFLTFVGPHRVHVSIYENGSTDATPILLRLLATLLDQLGTPHTILAKGSEVRIADPTMKHKGGRIPVLAYVRNEALAPLTSKKVKAAQVLFMNDVIWCPADALEVLYQKDQQGADMTCSVDWESDIVYDRWVIRAISGRAFYLVSDLSAYFHSIWRLFRRPVPPVLPDDPTSRELFERDLPMQVFSCWNGMAAISADVFLPPFNVHFRTAHNDLKQKGLKTDKESECFLICVDLWKKGFGKIAVVKRASVAYDVAQYERVRKDRTIELVPSDAEERILWQKDPPRAVAYHDWSKWETERWGTWDEA</sequence>
<dbReference type="Proteomes" id="UP000076798">
    <property type="component" value="Unassembled WGS sequence"/>
</dbReference>
<accession>A0A166I3B5</accession>
<dbReference type="InterPro" id="IPR021047">
    <property type="entry name" value="Mannosyltransferase_CMT1"/>
</dbReference>
<evidence type="ECO:0008006" key="3">
    <source>
        <dbReference type="Google" id="ProtNLM"/>
    </source>
</evidence>
<reference evidence="1 2" key="1">
    <citation type="journal article" date="2016" name="Mol. Biol. Evol.">
        <title>Comparative Genomics of Early-Diverging Mushroom-Forming Fungi Provides Insights into the Origins of Lignocellulose Decay Capabilities.</title>
        <authorList>
            <person name="Nagy L.G."/>
            <person name="Riley R."/>
            <person name="Tritt A."/>
            <person name="Adam C."/>
            <person name="Daum C."/>
            <person name="Floudas D."/>
            <person name="Sun H."/>
            <person name="Yadav J.S."/>
            <person name="Pangilinan J."/>
            <person name="Larsson K.H."/>
            <person name="Matsuura K."/>
            <person name="Barry K."/>
            <person name="Labutti K."/>
            <person name="Kuo R."/>
            <person name="Ohm R.A."/>
            <person name="Bhattacharya S.S."/>
            <person name="Shirouzu T."/>
            <person name="Yoshinaga Y."/>
            <person name="Martin F.M."/>
            <person name="Grigoriev I.V."/>
            <person name="Hibbett D.S."/>
        </authorList>
    </citation>
    <scope>NUCLEOTIDE SEQUENCE [LARGE SCALE GENOMIC DNA]</scope>
    <source>
        <strain evidence="1 2">HHB10207 ss-3</strain>
    </source>
</reference>
<keyword evidence="2" id="KW-1185">Reference proteome</keyword>
<dbReference type="Pfam" id="PF11735">
    <property type="entry name" value="CAP59_mtransfer"/>
    <property type="match status" value="1"/>
</dbReference>
<gene>
    <name evidence="1" type="ORF">SISSUDRAFT_1040343</name>
</gene>
<evidence type="ECO:0000313" key="2">
    <source>
        <dbReference type="Proteomes" id="UP000076798"/>
    </source>
</evidence>
<proteinExistence type="predicted"/>
<dbReference type="PANTHER" id="PTHR34144:SF5">
    <property type="entry name" value="ALPHA-1,3-MANNOSYLTRANSFERASE CMT1"/>
    <property type="match status" value="1"/>
</dbReference>
<dbReference type="SUPFAM" id="SSF53448">
    <property type="entry name" value="Nucleotide-diphospho-sugar transferases"/>
    <property type="match status" value="1"/>
</dbReference>
<protein>
    <recommendedName>
        <fullName evidence="3">Glycosyltransferase family 69 protein</fullName>
    </recommendedName>
</protein>
<dbReference type="PANTHER" id="PTHR34144">
    <property type="entry name" value="CHROMOSOME 8, WHOLE GENOME SHOTGUN SEQUENCE"/>
    <property type="match status" value="1"/>
</dbReference>
<dbReference type="OrthoDB" id="262547at2759"/>
<dbReference type="InterPro" id="IPR029044">
    <property type="entry name" value="Nucleotide-diphossugar_trans"/>
</dbReference>
<evidence type="ECO:0000313" key="1">
    <source>
        <dbReference type="EMBL" id="KZT43349.1"/>
    </source>
</evidence>
<organism evidence="1 2">
    <name type="scientific">Sistotremastrum suecicum HHB10207 ss-3</name>
    <dbReference type="NCBI Taxonomy" id="1314776"/>
    <lineage>
        <taxon>Eukaryota</taxon>
        <taxon>Fungi</taxon>
        <taxon>Dikarya</taxon>
        <taxon>Basidiomycota</taxon>
        <taxon>Agaricomycotina</taxon>
        <taxon>Agaricomycetes</taxon>
        <taxon>Sistotremastrales</taxon>
        <taxon>Sistotremastraceae</taxon>
        <taxon>Sistotremastrum</taxon>
    </lineage>
</organism>
<name>A0A166I3B5_9AGAM</name>